<keyword evidence="2" id="KW-1133">Transmembrane helix</keyword>
<feature type="region of interest" description="Disordered" evidence="1">
    <location>
        <begin position="133"/>
        <end position="200"/>
    </location>
</feature>
<dbReference type="EMBL" id="NBII01000001">
    <property type="protein sequence ID" value="PAV23444.1"/>
    <property type="molecule type" value="Genomic_DNA"/>
</dbReference>
<protein>
    <submittedName>
        <fullName evidence="3">Uncharacterized protein</fullName>
    </submittedName>
</protein>
<evidence type="ECO:0000313" key="3">
    <source>
        <dbReference type="EMBL" id="PAV23444.1"/>
    </source>
</evidence>
<feature type="compositionally biased region" description="Basic and acidic residues" evidence="1">
    <location>
        <begin position="161"/>
        <end position="170"/>
    </location>
</feature>
<dbReference type="InParanoid" id="A0A286UV58"/>
<accession>A0A286UV58</accession>
<feature type="compositionally biased region" description="Basic and acidic residues" evidence="1">
    <location>
        <begin position="1"/>
        <end position="11"/>
    </location>
</feature>
<evidence type="ECO:0000256" key="2">
    <source>
        <dbReference type="SAM" id="Phobius"/>
    </source>
</evidence>
<organism evidence="3 4">
    <name type="scientific">Pyrrhoderma noxium</name>
    <dbReference type="NCBI Taxonomy" id="2282107"/>
    <lineage>
        <taxon>Eukaryota</taxon>
        <taxon>Fungi</taxon>
        <taxon>Dikarya</taxon>
        <taxon>Basidiomycota</taxon>
        <taxon>Agaricomycotina</taxon>
        <taxon>Agaricomycetes</taxon>
        <taxon>Hymenochaetales</taxon>
        <taxon>Hymenochaetaceae</taxon>
        <taxon>Pyrrhoderma</taxon>
    </lineage>
</organism>
<keyword evidence="4" id="KW-1185">Reference proteome</keyword>
<feature type="transmembrane region" description="Helical" evidence="2">
    <location>
        <begin position="50"/>
        <end position="72"/>
    </location>
</feature>
<feature type="compositionally biased region" description="Low complexity" evidence="1">
    <location>
        <begin position="22"/>
        <end position="34"/>
    </location>
</feature>
<proteinExistence type="predicted"/>
<gene>
    <name evidence="3" type="ORF">PNOK_0051200</name>
</gene>
<comment type="caution">
    <text evidence="3">The sequence shown here is derived from an EMBL/GenBank/DDBJ whole genome shotgun (WGS) entry which is preliminary data.</text>
</comment>
<dbReference type="AlphaFoldDB" id="A0A286UV58"/>
<sequence>MPHNFNFDRRGGGSIATDTLESSSYPTTPPASTETHFKSIPTIGGSEGGFIGLVVGLGVILIVSCVSIFLLLRCRKHGGRSIQGKSGEVGVETPRRRGTLFGFKSKNPRGSGWIRAPDGEADEERDVWDANMHDAAGPYDPVQSSVKMERSAYGDVTTNNQKKDDYEPPQRPRVFPDPFDVDEYANSNTKNGGQPPTSRV</sequence>
<evidence type="ECO:0000256" key="1">
    <source>
        <dbReference type="SAM" id="MobiDB-lite"/>
    </source>
</evidence>
<feature type="region of interest" description="Disordered" evidence="1">
    <location>
        <begin position="1"/>
        <end position="34"/>
    </location>
</feature>
<reference evidence="3 4" key="1">
    <citation type="journal article" date="2017" name="Mol. Ecol.">
        <title>Comparative and population genomic landscape of Phellinus noxius: A hypervariable fungus causing root rot in trees.</title>
        <authorList>
            <person name="Chung C.L."/>
            <person name="Lee T.J."/>
            <person name="Akiba M."/>
            <person name="Lee H.H."/>
            <person name="Kuo T.H."/>
            <person name="Liu D."/>
            <person name="Ke H.M."/>
            <person name="Yokoi T."/>
            <person name="Roa M.B."/>
            <person name="Lu M.J."/>
            <person name="Chang Y.Y."/>
            <person name="Ann P.J."/>
            <person name="Tsai J.N."/>
            <person name="Chen C.Y."/>
            <person name="Tzean S.S."/>
            <person name="Ota Y."/>
            <person name="Hattori T."/>
            <person name="Sahashi N."/>
            <person name="Liou R.F."/>
            <person name="Kikuchi T."/>
            <person name="Tsai I.J."/>
        </authorList>
    </citation>
    <scope>NUCLEOTIDE SEQUENCE [LARGE SCALE GENOMIC DNA]</scope>
    <source>
        <strain evidence="3 4">FFPRI411160</strain>
    </source>
</reference>
<keyword evidence="2" id="KW-0472">Membrane</keyword>
<evidence type="ECO:0000313" key="4">
    <source>
        <dbReference type="Proteomes" id="UP000217199"/>
    </source>
</evidence>
<name>A0A286UV58_9AGAM</name>
<feature type="compositionally biased region" description="Polar residues" evidence="1">
    <location>
        <begin position="185"/>
        <end position="200"/>
    </location>
</feature>
<dbReference type="Proteomes" id="UP000217199">
    <property type="component" value="Unassembled WGS sequence"/>
</dbReference>
<keyword evidence="2" id="KW-0812">Transmembrane</keyword>
<dbReference type="OrthoDB" id="3265603at2759"/>